<organism evidence="1 2">
    <name type="scientific">Mesorhizobium amorphae CCNWGS0123</name>
    <dbReference type="NCBI Taxonomy" id="1082933"/>
    <lineage>
        <taxon>Bacteria</taxon>
        <taxon>Pseudomonadati</taxon>
        <taxon>Pseudomonadota</taxon>
        <taxon>Alphaproteobacteria</taxon>
        <taxon>Hyphomicrobiales</taxon>
        <taxon>Phyllobacteriaceae</taxon>
        <taxon>Mesorhizobium</taxon>
    </lineage>
</organism>
<evidence type="ECO:0000313" key="2">
    <source>
        <dbReference type="Proteomes" id="UP000002949"/>
    </source>
</evidence>
<keyword evidence="2" id="KW-1185">Reference proteome</keyword>
<accession>G6YK13</accession>
<dbReference type="AlphaFoldDB" id="G6YK13"/>
<dbReference type="Proteomes" id="UP000002949">
    <property type="component" value="Unassembled WGS sequence"/>
</dbReference>
<gene>
    <name evidence="1" type="ORF">MEA186_31736</name>
</gene>
<reference evidence="1 2" key="1">
    <citation type="journal article" date="2012" name="J. Bacteriol.">
        <title>Draft Genome Sequence of Plant Growth-Promoting Rhizobium Mesorhizobium amorphae, Isolated from Zinc-Lead Mine Tailings.</title>
        <authorList>
            <person name="Hao X."/>
            <person name="Lin Y."/>
            <person name="Johnstone L."/>
            <person name="Baltrus D.A."/>
            <person name="Miller S.J."/>
            <person name="Wei G."/>
            <person name="Rensing C."/>
        </authorList>
    </citation>
    <scope>NUCLEOTIDE SEQUENCE [LARGE SCALE GENOMIC DNA]</scope>
    <source>
        <strain evidence="1 2">CCNWGS0123</strain>
    </source>
</reference>
<name>G6YK13_9HYPH</name>
<dbReference type="KEGG" id="mamo:A6B35_31880"/>
<protein>
    <submittedName>
        <fullName evidence="1">Uncharacterized protein</fullName>
    </submittedName>
</protein>
<dbReference type="EMBL" id="AGSN01000228">
    <property type="protein sequence ID" value="EHH04185.1"/>
    <property type="molecule type" value="Genomic_DNA"/>
</dbReference>
<sequence>MPNMSIGWKQVLHLFIEAIQISGDIKELDHFLSGGAQVISQIAVYRKGSKAYRIRPPLKVHARHCNRAGQFVLSLPDQG</sequence>
<evidence type="ECO:0000313" key="1">
    <source>
        <dbReference type="EMBL" id="EHH04185.1"/>
    </source>
</evidence>
<proteinExistence type="predicted"/>